<sequence>MRVFKNKVFAKWAHKESLTDKALLVAVAEIEQGLIDADLGGGVFKKRVATTKGKSGGSRTLIAYRVADKAFFVYGFTKNAKANITVTELKALKMLASDLLNYSDTELSLLLDAGALFEINTNE</sequence>
<keyword evidence="2" id="KW-1185">Reference proteome</keyword>
<reference evidence="2" key="1">
    <citation type="submission" date="2017-09" db="EMBL/GenBank/DDBJ databases">
        <authorList>
            <person name="Varghese N."/>
            <person name="Submissions S."/>
        </authorList>
    </citation>
    <scope>NUCLEOTIDE SEQUENCE [LARGE SCALE GENOMIC DNA]</scope>
    <source>
        <strain evidence="2">CGMCC 1.12461</strain>
    </source>
</reference>
<organism evidence="1 2">
    <name type="scientific">Arsukibacterium tuosuense</name>
    <dbReference type="NCBI Taxonomy" id="1323745"/>
    <lineage>
        <taxon>Bacteria</taxon>
        <taxon>Pseudomonadati</taxon>
        <taxon>Pseudomonadota</taxon>
        <taxon>Gammaproteobacteria</taxon>
        <taxon>Chromatiales</taxon>
        <taxon>Chromatiaceae</taxon>
        <taxon>Arsukibacterium</taxon>
    </lineage>
</organism>
<dbReference type="Proteomes" id="UP000219353">
    <property type="component" value="Unassembled WGS sequence"/>
</dbReference>
<dbReference type="RefSeq" id="WP_097110482.1">
    <property type="nucleotide sequence ID" value="NZ_OBEB01000002.1"/>
</dbReference>
<dbReference type="PIRSF" id="PIRSF018634">
    <property type="entry name" value="UCP018634"/>
    <property type="match status" value="1"/>
</dbReference>
<dbReference type="OrthoDB" id="8607264at2"/>
<dbReference type="Pfam" id="PF06296">
    <property type="entry name" value="RelE"/>
    <property type="match status" value="1"/>
</dbReference>
<name>A0A285IP81_9GAMM</name>
<protein>
    <recommendedName>
        <fullName evidence="3">Addiction module toxin RelE</fullName>
    </recommendedName>
</protein>
<gene>
    <name evidence="1" type="ORF">SAMN06297280_1177</name>
</gene>
<evidence type="ECO:0008006" key="3">
    <source>
        <dbReference type="Google" id="ProtNLM"/>
    </source>
</evidence>
<dbReference type="EMBL" id="OBEB01000002">
    <property type="protein sequence ID" value="SNY48896.1"/>
    <property type="molecule type" value="Genomic_DNA"/>
</dbReference>
<dbReference type="AlphaFoldDB" id="A0A285IP81"/>
<proteinExistence type="predicted"/>
<accession>A0A285IP81</accession>
<evidence type="ECO:0000313" key="2">
    <source>
        <dbReference type="Proteomes" id="UP000219353"/>
    </source>
</evidence>
<evidence type="ECO:0000313" key="1">
    <source>
        <dbReference type="EMBL" id="SNY48896.1"/>
    </source>
</evidence>
<dbReference type="InterPro" id="IPR009387">
    <property type="entry name" value="HigB-2"/>
</dbReference>